<sequence>MRFPLCHFICIWLQFANQSTKLLSCKPRETRSMSASGKLQRISTTQLIEDYNPPSPETDRITFYPPDSRAASRQETILRACATITNTSSTFLSEVVLPVGRQLYEYVEDSVATKQVNRWLSESFTTDRDFLWMMVNDYISGKNPTPHQATCHECLRETSQKLQKSNGMWKMPAAVEKASEAYQEFSKAYRTCSLCTRTLCHQHCNFRRNLSEEDLNDLEISSSSTVDTEISYLCKSCHSKAKAQSLGKVRDLTNDFVSLRSAKNNQTEQRQDFLARELLKISDAARVKQEDKQRRQEETSYSVWSVTEAVKKVASPIATGIATIPSVTNGGNCTVCSNELKFWNKQVRCRLCKNVCCSDCETTLPLCRSAFLPQAEIDVKGNTTVCKPCHGLLTLRGKKSVFQRQMRAEPNPDSPKGIIRKNAGEIIRDFVCISQIRTQMEQQLYKWSEIQNSLEMTTTVMQQFHVLVKHPPNHNDGTSSSDDDEPHSLSLSSYERDHIRRPQMPRSRSVSCGRGPTSMMDMDDEQLELDVESFAQPLRERCDALLSEIRTSYREYCTAMSNLMSAMPRETMRDRDLLKKIDEARQQSPVHRFLLSRGELDSVNRLLVPFIETSRFKRPSSFFLLLFSSSSRLDRYSFYLYWSDFLDESETIFRTRVYAFSPQMSSSPRSTAAVPGTHTRNSSIPTWTSEFQFHKEIRKYSDSLLPDSLFLMMHPACQRDASRETGEACQGGHQDNMTTTALPPNFTPENIKLVVTDVDGTLLGPDHRLSEKTAAVLNALPEHVHFMLATGKTKWSTQDIFDRVERLQNNPSIFLNGMLMTKPDGTHIYQSTLAPEVVTKMIEFSQATNRFLTLHWGDRIVASASQWKQHMADLLPMYHEPVCESIEHEELLKMVQDRTVEINKMMFLTETDSDAQAARSELSALFGEDSEISGVYDTVQAVPQMMEIIPKGSSKAVPLKKVCEQLNIKPENVIAFGDGENDITMLKYAGCSVAVGNARPFVKPVADFVSKTNGEDGMANVLAQVFDITV</sequence>
<organism evidence="3 4">
    <name type="scientific">Planoprotostelium fungivorum</name>
    <dbReference type="NCBI Taxonomy" id="1890364"/>
    <lineage>
        <taxon>Eukaryota</taxon>
        <taxon>Amoebozoa</taxon>
        <taxon>Evosea</taxon>
        <taxon>Variosea</taxon>
        <taxon>Cavosteliida</taxon>
        <taxon>Cavosteliaceae</taxon>
        <taxon>Planoprotostelium</taxon>
    </lineage>
</organism>
<dbReference type="PANTHER" id="PTHR10000">
    <property type="entry name" value="PHOSPHOSERINE PHOSPHATASE"/>
    <property type="match status" value="1"/>
</dbReference>
<dbReference type="InParanoid" id="A0A2P6NTS3"/>
<dbReference type="SUPFAM" id="SSF56784">
    <property type="entry name" value="HAD-like"/>
    <property type="match status" value="1"/>
</dbReference>
<dbReference type="CDD" id="cd07516">
    <property type="entry name" value="HAD_Pase"/>
    <property type="match status" value="1"/>
</dbReference>
<feature type="compositionally biased region" description="Polar residues" evidence="1">
    <location>
        <begin position="733"/>
        <end position="742"/>
    </location>
</feature>
<keyword evidence="2" id="KW-0732">Signal</keyword>
<dbReference type="SUPFAM" id="SSF57903">
    <property type="entry name" value="FYVE/PHD zinc finger"/>
    <property type="match status" value="1"/>
</dbReference>
<feature type="chain" id="PRO_5015156126" evidence="2">
    <location>
        <begin position="19"/>
        <end position="1030"/>
    </location>
</feature>
<dbReference type="GO" id="GO:0005829">
    <property type="term" value="C:cytosol"/>
    <property type="evidence" value="ECO:0007669"/>
    <property type="project" value="TreeGrafter"/>
</dbReference>
<dbReference type="CDD" id="cd00065">
    <property type="entry name" value="FYVE_like_SF"/>
    <property type="match status" value="1"/>
</dbReference>
<dbReference type="NCBIfam" id="TIGR00099">
    <property type="entry name" value="Cof-subfamily"/>
    <property type="match status" value="1"/>
</dbReference>
<dbReference type="InterPro" id="IPR006379">
    <property type="entry name" value="HAD-SF_hydro_IIB"/>
</dbReference>
<dbReference type="GO" id="GO:0000287">
    <property type="term" value="F:magnesium ion binding"/>
    <property type="evidence" value="ECO:0007669"/>
    <property type="project" value="TreeGrafter"/>
</dbReference>
<dbReference type="PANTHER" id="PTHR10000:SF8">
    <property type="entry name" value="HAD SUPERFAMILY HYDROLASE-LIKE, TYPE 3"/>
    <property type="match status" value="1"/>
</dbReference>
<dbReference type="OrthoDB" id="27226at2759"/>
<keyword evidence="4" id="KW-1185">Reference proteome</keyword>
<dbReference type="Pfam" id="PF08282">
    <property type="entry name" value="Hydrolase_3"/>
    <property type="match status" value="1"/>
</dbReference>
<dbReference type="GO" id="GO:0016791">
    <property type="term" value="F:phosphatase activity"/>
    <property type="evidence" value="ECO:0007669"/>
    <property type="project" value="TreeGrafter"/>
</dbReference>
<accession>A0A2P6NTS3</accession>
<evidence type="ECO:0000313" key="3">
    <source>
        <dbReference type="EMBL" id="PRP87377.1"/>
    </source>
</evidence>
<dbReference type="Proteomes" id="UP000241769">
    <property type="component" value="Unassembled WGS sequence"/>
</dbReference>
<feature type="region of interest" description="Disordered" evidence="1">
    <location>
        <begin position="469"/>
        <end position="517"/>
    </location>
</feature>
<name>A0A2P6NTS3_9EUKA</name>
<dbReference type="InterPro" id="IPR000150">
    <property type="entry name" value="Cof"/>
</dbReference>
<dbReference type="NCBIfam" id="TIGR01484">
    <property type="entry name" value="HAD-SF-IIB"/>
    <property type="match status" value="1"/>
</dbReference>
<evidence type="ECO:0000256" key="2">
    <source>
        <dbReference type="SAM" id="SignalP"/>
    </source>
</evidence>
<dbReference type="InterPro" id="IPR023214">
    <property type="entry name" value="HAD_sf"/>
</dbReference>
<feature type="signal peptide" evidence="2">
    <location>
        <begin position="1"/>
        <end position="18"/>
    </location>
</feature>
<dbReference type="STRING" id="1890364.A0A2P6NTS3"/>
<gene>
    <name evidence="3" type="ORF">PROFUN_01639</name>
</gene>
<comment type="caution">
    <text evidence="3">The sequence shown here is derived from an EMBL/GenBank/DDBJ whole genome shotgun (WGS) entry which is preliminary data.</text>
</comment>
<protein>
    <submittedName>
        <fullName evidence="3">Uncharacterized protein</fullName>
    </submittedName>
</protein>
<dbReference type="Gene3D" id="3.30.40.10">
    <property type="entry name" value="Zinc/RING finger domain, C3HC4 (zinc finger)"/>
    <property type="match status" value="1"/>
</dbReference>
<dbReference type="InterPro" id="IPR011011">
    <property type="entry name" value="Znf_FYVE_PHD"/>
</dbReference>
<proteinExistence type="predicted"/>
<dbReference type="Gene3D" id="3.30.1240.10">
    <property type="match status" value="1"/>
</dbReference>
<evidence type="ECO:0000256" key="1">
    <source>
        <dbReference type="SAM" id="MobiDB-lite"/>
    </source>
</evidence>
<dbReference type="SFLD" id="SFLDS00003">
    <property type="entry name" value="Haloacid_Dehalogenase"/>
    <property type="match status" value="1"/>
</dbReference>
<reference evidence="3 4" key="1">
    <citation type="journal article" date="2018" name="Genome Biol. Evol.">
        <title>Multiple Roots of Fruiting Body Formation in Amoebozoa.</title>
        <authorList>
            <person name="Hillmann F."/>
            <person name="Forbes G."/>
            <person name="Novohradska S."/>
            <person name="Ferling I."/>
            <person name="Riege K."/>
            <person name="Groth M."/>
            <person name="Westermann M."/>
            <person name="Marz M."/>
            <person name="Spaller T."/>
            <person name="Winckler T."/>
            <person name="Schaap P."/>
            <person name="Glockner G."/>
        </authorList>
    </citation>
    <scope>NUCLEOTIDE SEQUENCE [LARGE SCALE GENOMIC DNA]</scope>
    <source>
        <strain evidence="3 4">Jena</strain>
    </source>
</reference>
<dbReference type="Gene3D" id="3.40.50.1000">
    <property type="entry name" value="HAD superfamily/HAD-like"/>
    <property type="match status" value="1"/>
</dbReference>
<feature type="region of interest" description="Disordered" evidence="1">
    <location>
        <begin position="725"/>
        <end position="744"/>
    </location>
</feature>
<dbReference type="InterPro" id="IPR013083">
    <property type="entry name" value="Znf_RING/FYVE/PHD"/>
</dbReference>
<dbReference type="InterPro" id="IPR036412">
    <property type="entry name" value="HAD-like_sf"/>
</dbReference>
<dbReference type="SFLD" id="SFLDG01140">
    <property type="entry name" value="C2.B:_Phosphomannomutase_and_P"/>
    <property type="match status" value="1"/>
</dbReference>
<evidence type="ECO:0000313" key="4">
    <source>
        <dbReference type="Proteomes" id="UP000241769"/>
    </source>
</evidence>
<dbReference type="EMBL" id="MDYQ01000021">
    <property type="protein sequence ID" value="PRP87377.1"/>
    <property type="molecule type" value="Genomic_DNA"/>
</dbReference>
<dbReference type="AlphaFoldDB" id="A0A2P6NTS3"/>